<dbReference type="GO" id="GO:0005634">
    <property type="term" value="C:nucleus"/>
    <property type="evidence" value="ECO:0007669"/>
    <property type="project" value="TreeGrafter"/>
</dbReference>
<dbReference type="Pfam" id="PF17820">
    <property type="entry name" value="PDZ_6"/>
    <property type="match status" value="1"/>
</dbReference>
<dbReference type="InterPro" id="IPR041489">
    <property type="entry name" value="PDZ_6"/>
</dbReference>
<dbReference type="InterPro" id="IPR036034">
    <property type="entry name" value="PDZ_sf"/>
</dbReference>
<dbReference type="PROSITE" id="PS50106">
    <property type="entry name" value="PDZ"/>
    <property type="match status" value="1"/>
</dbReference>
<dbReference type="Proteomes" id="UP000272942">
    <property type="component" value="Unassembled WGS sequence"/>
</dbReference>
<dbReference type="SUPFAM" id="SSF50156">
    <property type="entry name" value="PDZ domain-like"/>
    <property type="match status" value="1"/>
</dbReference>
<reference evidence="3 4" key="1">
    <citation type="submission" date="2018-11" db="EMBL/GenBank/DDBJ databases">
        <authorList>
            <consortium name="Pathogen Informatics"/>
        </authorList>
    </citation>
    <scope>NUCLEOTIDE SEQUENCE [LARGE SCALE GENOMIC DNA]</scope>
    <source>
        <strain evidence="3 4">Egypt</strain>
    </source>
</reference>
<name>A0A3P8HKZ6_9TREM</name>
<feature type="compositionally biased region" description="Polar residues" evidence="1">
    <location>
        <begin position="60"/>
        <end position="69"/>
    </location>
</feature>
<dbReference type="AlphaFoldDB" id="A0A3P8HKZ6"/>
<dbReference type="GO" id="GO:0005886">
    <property type="term" value="C:plasma membrane"/>
    <property type="evidence" value="ECO:0007669"/>
    <property type="project" value="TreeGrafter"/>
</dbReference>
<feature type="domain" description="PDZ" evidence="2">
    <location>
        <begin position="162"/>
        <end position="239"/>
    </location>
</feature>
<evidence type="ECO:0000313" key="4">
    <source>
        <dbReference type="Proteomes" id="UP000272942"/>
    </source>
</evidence>
<sequence>MIGGMSFGVSGIHTKKEISGWYYLLNETMARKKHLRAGAEAQLASSDGPKSNQRDCAPILTQSDNSPQRMESVGPPGTPATTGQMNTLERSAGLCLAQQSMGNSVGPRLTSPMISPPNARFPSTSMQFQNPSFSSAAPPGSPQVAITVPKTNQALNNMHLFRFLLARGPKGFGFTLSGGCPVYVSHVEPNSPALQAGVQPGDFIVAVDSINVSRSTTDSVVRIFRMAQNPVYLTVCRPTTVCIKTQSSPRAYGSKAFSNLFQRGCLSHMKKSASNDSMRLDCASGFYHSAPGLPMTPPAPVYGTAILSCIGPSQPVQPNGPPAYPGLTILPNSRSLYQLSPNLQTPRTGTPMFPTSKTEMHLCDVANGAGTNQLAVSQVPPTPTNIPIAKPRLISLPPACNQNTYNRSEGCRTNNTVENVGSIKQIPPSPLALTSPRPPNICSPVPSPTAQTAPTFSMQPRFPYHGLSPPSSSALPTDQPIVDCLKYVSHVKQVDFRQHSPRLEHYGCLNLLESNCCSKVELLMFTDLLLIAQRAPNHFLTVIKDPIYNTKICYVNIPPNASDQLILQYIDDHNRKQIVHFQGSNVREWLAWIQGHMVYNGNWWMSNIHCPVNF</sequence>
<dbReference type="OrthoDB" id="2272012at2759"/>
<evidence type="ECO:0000256" key="1">
    <source>
        <dbReference type="SAM" id="MobiDB-lite"/>
    </source>
</evidence>
<dbReference type="EMBL" id="UZAN01046732">
    <property type="protein sequence ID" value="VDP84518.1"/>
    <property type="molecule type" value="Genomic_DNA"/>
</dbReference>
<feature type="region of interest" description="Disordered" evidence="1">
    <location>
        <begin position="40"/>
        <end position="85"/>
    </location>
</feature>
<gene>
    <name evidence="3" type="ORF">ECPE_LOCUS8976</name>
</gene>
<organism evidence="3 4">
    <name type="scientific">Echinostoma caproni</name>
    <dbReference type="NCBI Taxonomy" id="27848"/>
    <lineage>
        <taxon>Eukaryota</taxon>
        <taxon>Metazoa</taxon>
        <taxon>Spiralia</taxon>
        <taxon>Lophotrochozoa</taxon>
        <taxon>Platyhelminthes</taxon>
        <taxon>Trematoda</taxon>
        <taxon>Digenea</taxon>
        <taxon>Plagiorchiida</taxon>
        <taxon>Echinostomata</taxon>
        <taxon>Echinostomatoidea</taxon>
        <taxon>Echinostomatidae</taxon>
        <taxon>Echinostoma</taxon>
    </lineage>
</organism>
<dbReference type="PANTHER" id="PTHR46848">
    <property type="entry name" value="REGULATOR OF G-PROTEIN SIGNALING 3"/>
    <property type="match status" value="1"/>
</dbReference>
<evidence type="ECO:0000313" key="3">
    <source>
        <dbReference type="EMBL" id="VDP84518.1"/>
    </source>
</evidence>
<dbReference type="InterPro" id="IPR001478">
    <property type="entry name" value="PDZ"/>
</dbReference>
<dbReference type="SMART" id="SM00228">
    <property type="entry name" value="PDZ"/>
    <property type="match status" value="1"/>
</dbReference>
<protein>
    <recommendedName>
        <fullName evidence="2">PDZ domain-containing protein</fullName>
    </recommendedName>
</protein>
<dbReference type="PANTHER" id="PTHR46848:SF1">
    <property type="entry name" value="REGULATOR OF G-PROTEIN SIGNALING 3"/>
    <property type="match status" value="1"/>
</dbReference>
<keyword evidence="4" id="KW-1185">Reference proteome</keyword>
<accession>A0A3P8HKZ6</accession>
<dbReference type="Gene3D" id="2.30.42.10">
    <property type="match status" value="1"/>
</dbReference>
<proteinExistence type="predicted"/>
<evidence type="ECO:0000259" key="2">
    <source>
        <dbReference type="PROSITE" id="PS50106"/>
    </source>
</evidence>